<proteinExistence type="predicted"/>
<name>A0ABD2B7Q1_VESSQ</name>
<evidence type="ECO:0000313" key="3">
    <source>
        <dbReference type="Proteomes" id="UP001607302"/>
    </source>
</evidence>
<reference evidence="2 3" key="1">
    <citation type="journal article" date="2024" name="Ann. Entomol. Soc. Am.">
        <title>Genomic analyses of the southern and eastern yellowjacket wasps (Hymenoptera: Vespidae) reveal evolutionary signatures of social life.</title>
        <authorList>
            <person name="Catto M.A."/>
            <person name="Caine P.B."/>
            <person name="Orr S.E."/>
            <person name="Hunt B.G."/>
            <person name="Goodisman M.A.D."/>
        </authorList>
    </citation>
    <scope>NUCLEOTIDE SEQUENCE [LARGE SCALE GENOMIC DNA]</scope>
    <source>
        <strain evidence="2">233</strain>
        <tissue evidence="2">Head and thorax</tissue>
    </source>
</reference>
<feature type="compositionally biased region" description="Gly residues" evidence="1">
    <location>
        <begin position="36"/>
        <end position="57"/>
    </location>
</feature>
<dbReference type="EMBL" id="JAUDFV010000132">
    <property type="protein sequence ID" value="KAL2728740.1"/>
    <property type="molecule type" value="Genomic_DNA"/>
</dbReference>
<accession>A0ABD2B7Q1</accession>
<dbReference type="Proteomes" id="UP001607302">
    <property type="component" value="Unassembled WGS sequence"/>
</dbReference>
<gene>
    <name evidence="2" type="ORF">V1478_006372</name>
</gene>
<protein>
    <submittedName>
        <fullName evidence="2">Uncharacterized protein</fullName>
    </submittedName>
</protein>
<keyword evidence="3" id="KW-1185">Reference proteome</keyword>
<feature type="region of interest" description="Disordered" evidence="1">
    <location>
        <begin position="34"/>
        <end position="69"/>
    </location>
</feature>
<evidence type="ECO:0000256" key="1">
    <source>
        <dbReference type="SAM" id="MobiDB-lite"/>
    </source>
</evidence>
<organism evidence="2 3">
    <name type="scientific">Vespula squamosa</name>
    <name type="common">Southern yellow jacket</name>
    <name type="synonym">Wasp</name>
    <dbReference type="NCBI Taxonomy" id="30214"/>
    <lineage>
        <taxon>Eukaryota</taxon>
        <taxon>Metazoa</taxon>
        <taxon>Ecdysozoa</taxon>
        <taxon>Arthropoda</taxon>
        <taxon>Hexapoda</taxon>
        <taxon>Insecta</taxon>
        <taxon>Pterygota</taxon>
        <taxon>Neoptera</taxon>
        <taxon>Endopterygota</taxon>
        <taxon>Hymenoptera</taxon>
        <taxon>Apocrita</taxon>
        <taxon>Aculeata</taxon>
        <taxon>Vespoidea</taxon>
        <taxon>Vespidae</taxon>
        <taxon>Vespinae</taxon>
        <taxon>Vespula</taxon>
    </lineage>
</organism>
<sequence>MITLENKVYEFHALRDVLHLEFAQRVYLLAVKSGDSSGGDGSGGGGGGGGSDSGGSGSLVAPLHARPLI</sequence>
<dbReference type="AlphaFoldDB" id="A0ABD2B7Q1"/>
<comment type="caution">
    <text evidence="2">The sequence shown here is derived from an EMBL/GenBank/DDBJ whole genome shotgun (WGS) entry which is preliminary data.</text>
</comment>
<evidence type="ECO:0000313" key="2">
    <source>
        <dbReference type="EMBL" id="KAL2728740.1"/>
    </source>
</evidence>